<dbReference type="Proteomes" id="UP001150924">
    <property type="component" value="Unassembled WGS sequence"/>
</dbReference>
<accession>A0A9X3EKW4</accession>
<dbReference type="AlphaFoldDB" id="A0A9X3EKW4"/>
<comment type="caution">
    <text evidence="11">The sequence shown here is derived from an EMBL/GenBank/DDBJ whole genome shotgun (WGS) entry which is preliminary data.</text>
</comment>
<comment type="similarity">
    <text evidence="8">Belongs to the exbB/tolQ family.</text>
</comment>
<evidence type="ECO:0000256" key="8">
    <source>
        <dbReference type="RuleBase" id="RU004057"/>
    </source>
</evidence>
<dbReference type="GO" id="GO:0005886">
    <property type="term" value="C:plasma membrane"/>
    <property type="evidence" value="ECO:0007669"/>
    <property type="project" value="UniProtKB-SubCell"/>
</dbReference>
<dbReference type="InterPro" id="IPR050790">
    <property type="entry name" value="ExbB/TolQ_transport"/>
</dbReference>
<evidence type="ECO:0000256" key="9">
    <source>
        <dbReference type="SAM" id="Phobius"/>
    </source>
</evidence>
<keyword evidence="2 8" id="KW-0813">Transport</keyword>
<feature type="transmembrane region" description="Helical" evidence="9">
    <location>
        <begin position="173"/>
        <end position="194"/>
    </location>
</feature>
<feature type="transmembrane region" description="Helical" evidence="9">
    <location>
        <begin position="115"/>
        <end position="141"/>
    </location>
</feature>
<keyword evidence="5 8" id="KW-0653">Protein transport</keyword>
<feature type="transmembrane region" description="Helical" evidence="9">
    <location>
        <begin position="18"/>
        <end position="39"/>
    </location>
</feature>
<reference evidence="11" key="1">
    <citation type="submission" date="2022-11" db="EMBL/GenBank/DDBJ databases">
        <title>Minimal conservation of predation-associated metabolite biosynthetic gene clusters underscores biosynthetic potential of Myxococcota including descriptions for ten novel species: Archangium lansinium sp. nov., Myxococcus landrumus sp. nov., Nannocystis bai.</title>
        <authorList>
            <person name="Ahearne A."/>
            <person name="Stevens C."/>
            <person name="Phillips K."/>
        </authorList>
    </citation>
    <scope>NUCLEOTIDE SEQUENCE</scope>
    <source>
        <strain evidence="11">Na p29</strain>
    </source>
</reference>
<keyword evidence="3" id="KW-1003">Cell membrane</keyword>
<evidence type="ECO:0000313" key="12">
    <source>
        <dbReference type="Proteomes" id="UP001150924"/>
    </source>
</evidence>
<keyword evidence="12" id="KW-1185">Reference proteome</keyword>
<evidence type="ECO:0000313" key="11">
    <source>
        <dbReference type="EMBL" id="MCY1005055.1"/>
    </source>
</evidence>
<name>A0A9X3EKW4_9BACT</name>
<dbReference type="Pfam" id="PF01618">
    <property type="entry name" value="MotA_ExbB"/>
    <property type="match status" value="1"/>
</dbReference>
<keyword evidence="6 9" id="KW-1133">Transmembrane helix</keyword>
<organism evidence="11 12">
    <name type="scientific">Nannocystis pusilla</name>
    <dbReference type="NCBI Taxonomy" id="889268"/>
    <lineage>
        <taxon>Bacteria</taxon>
        <taxon>Pseudomonadati</taxon>
        <taxon>Myxococcota</taxon>
        <taxon>Polyangia</taxon>
        <taxon>Nannocystales</taxon>
        <taxon>Nannocystaceae</taxon>
        <taxon>Nannocystis</taxon>
    </lineage>
</organism>
<dbReference type="EMBL" id="JAPNKE010000002">
    <property type="protein sequence ID" value="MCY1005055.1"/>
    <property type="molecule type" value="Genomic_DNA"/>
</dbReference>
<evidence type="ECO:0000256" key="5">
    <source>
        <dbReference type="ARBA" id="ARBA00022927"/>
    </source>
</evidence>
<evidence type="ECO:0000259" key="10">
    <source>
        <dbReference type="Pfam" id="PF01618"/>
    </source>
</evidence>
<dbReference type="InterPro" id="IPR002898">
    <property type="entry name" value="MotA_ExbB_proton_chnl"/>
</dbReference>
<evidence type="ECO:0000256" key="7">
    <source>
        <dbReference type="ARBA" id="ARBA00023136"/>
    </source>
</evidence>
<evidence type="ECO:0000256" key="4">
    <source>
        <dbReference type="ARBA" id="ARBA00022692"/>
    </source>
</evidence>
<evidence type="ECO:0000256" key="1">
    <source>
        <dbReference type="ARBA" id="ARBA00004651"/>
    </source>
</evidence>
<gene>
    <name evidence="11" type="ORF">OV079_05615</name>
</gene>
<dbReference type="GO" id="GO:0017038">
    <property type="term" value="P:protein import"/>
    <property type="evidence" value="ECO:0007669"/>
    <property type="project" value="TreeGrafter"/>
</dbReference>
<evidence type="ECO:0000256" key="6">
    <source>
        <dbReference type="ARBA" id="ARBA00022989"/>
    </source>
</evidence>
<keyword evidence="4 9" id="KW-0812">Transmembrane</keyword>
<protein>
    <submittedName>
        <fullName evidence="11">MotA/TolQ/ExbB proton channel family protein</fullName>
    </submittedName>
</protein>
<evidence type="ECO:0000256" key="3">
    <source>
        <dbReference type="ARBA" id="ARBA00022475"/>
    </source>
</evidence>
<proteinExistence type="inferred from homology"/>
<dbReference type="RefSeq" id="WP_267766676.1">
    <property type="nucleotide sequence ID" value="NZ_JAPNKE010000002.1"/>
</dbReference>
<dbReference type="PANTHER" id="PTHR30625:SF15">
    <property type="entry name" value="BIOPOLYMER TRANSPORT PROTEIN EXBB"/>
    <property type="match status" value="1"/>
</dbReference>
<sequence>MTPIDALQQLFLRAGAGWVLWLLGLLSVVSVALTVERWLVLRARGGDLRVLAGRVAALLQAGDRDGALNLLAASPSVAAAIAAAGLRLADRGPKAAEYAMQSALALERGQLERGLIFLGTLGNNAPFVGLLGTVIGVIAAFEELGHAAPGHGGGTGAASQVASNAVMSSIAEALVATAVGLLVALPAVAAYNAFQRKITSLCQGSEALTNLVLAYMSDTTGPEGQPEAR</sequence>
<feature type="domain" description="MotA/TolQ/ExbB proton channel" evidence="10">
    <location>
        <begin position="76"/>
        <end position="203"/>
    </location>
</feature>
<evidence type="ECO:0000256" key="2">
    <source>
        <dbReference type="ARBA" id="ARBA00022448"/>
    </source>
</evidence>
<keyword evidence="7 9" id="KW-0472">Membrane</keyword>
<dbReference type="PANTHER" id="PTHR30625">
    <property type="entry name" value="PROTEIN TOLQ"/>
    <property type="match status" value="1"/>
</dbReference>
<comment type="subcellular location">
    <subcellularLocation>
        <location evidence="1">Cell membrane</location>
        <topology evidence="1">Multi-pass membrane protein</topology>
    </subcellularLocation>
    <subcellularLocation>
        <location evidence="8">Membrane</location>
        <topology evidence="8">Multi-pass membrane protein</topology>
    </subcellularLocation>
</comment>